<dbReference type="RefSeq" id="WP_079439278.1">
    <property type="nucleotide sequence ID" value="NZ_MZGT01000019.1"/>
</dbReference>
<dbReference type="OrthoDB" id="9761531at2"/>
<dbReference type="NCBIfam" id="TIGR00360">
    <property type="entry name" value="ComEC_N-term"/>
    <property type="match status" value="1"/>
</dbReference>
<keyword evidence="2" id="KW-1003">Cell membrane</keyword>
<sequence>MLYKRIEEVGNPLVYVFLSLAISCIYYGISDNFKGLAIFIVALFFLCVFYYCGFAFTIVIVLLFGIGIFINISYYNMEDEINGEVRIAKVSNYGITGTYEGKNIILKTDKKDLEVGQRYKVIGKIENDQDKYNGIVGLVKIQSISKVDGDFITKLCDIKRKIYMTLEENLGRRKAGLIASIAFGYCDYLDPEDKEDMKNFGVIHSISVSGLHVAIVYGFLRTFMGSKMGLMLSIIYVVFTGSNYSSIRAFVMLACVEGGNILKRNNNSISALCLSAAILVIIEPYSIFSISFHLSYLATLGIIMFNNNLNDRLYKLNSRLRQPLSLTLSAQIFTLPYLILIFKDFSANFIVGNMLLVPFVDLMVISGNILALSYVIPQLFDFCSYINLNIIKAFDWTLDKIDNFSLPIFYGNEYVVFFYLFLLLSFYLVKKGHKEFVYLPLISIFVIGIQLYSPIPSIAYYEEGAILISYMGERILIANKNQIDIKRLANITLATKYYRQGKYATINGICNIKLEGKDYILETPKEKYLLRVVSNKNEFKDYDIINFDKKINNRIFIINGTVI</sequence>
<protein>
    <submittedName>
        <fullName evidence="8">ComEC family competence protein</fullName>
    </submittedName>
</protein>
<feature type="transmembrane region" description="Helical" evidence="6">
    <location>
        <begin position="200"/>
        <end position="220"/>
    </location>
</feature>
<evidence type="ECO:0000313" key="8">
    <source>
        <dbReference type="EMBL" id="OPJ63120.1"/>
    </source>
</evidence>
<feature type="transmembrane region" description="Helical" evidence="6">
    <location>
        <begin position="271"/>
        <end position="304"/>
    </location>
</feature>
<evidence type="ECO:0000259" key="7">
    <source>
        <dbReference type="Pfam" id="PF03772"/>
    </source>
</evidence>
<dbReference type="Pfam" id="PF03772">
    <property type="entry name" value="Competence"/>
    <property type="match status" value="1"/>
</dbReference>
<evidence type="ECO:0000313" key="9">
    <source>
        <dbReference type="Proteomes" id="UP000191056"/>
    </source>
</evidence>
<proteinExistence type="predicted"/>
<gene>
    <name evidence="8" type="ORF">CLCHR_17140</name>
</gene>
<feature type="domain" description="ComEC/Rec2-related protein" evidence="7">
    <location>
        <begin position="182"/>
        <end position="429"/>
    </location>
</feature>
<feature type="transmembrane region" description="Helical" evidence="6">
    <location>
        <begin position="436"/>
        <end position="452"/>
    </location>
</feature>
<dbReference type="STRING" id="225345.CLCHR_17140"/>
<evidence type="ECO:0000256" key="2">
    <source>
        <dbReference type="ARBA" id="ARBA00022475"/>
    </source>
</evidence>
<keyword evidence="4 6" id="KW-1133">Transmembrane helix</keyword>
<name>A0A1V4ITH8_9CLOT</name>
<dbReference type="PANTHER" id="PTHR30619:SF7">
    <property type="entry name" value="BETA-LACTAMASE DOMAIN PROTEIN"/>
    <property type="match status" value="1"/>
</dbReference>
<dbReference type="GO" id="GO:0005886">
    <property type="term" value="C:plasma membrane"/>
    <property type="evidence" value="ECO:0007669"/>
    <property type="project" value="UniProtKB-SubCell"/>
</dbReference>
<evidence type="ECO:0000256" key="5">
    <source>
        <dbReference type="ARBA" id="ARBA00023136"/>
    </source>
</evidence>
<dbReference type="AlphaFoldDB" id="A0A1V4ITH8"/>
<dbReference type="InterPro" id="IPR052159">
    <property type="entry name" value="Competence_DNA_uptake"/>
</dbReference>
<feature type="transmembrane region" description="Helical" evidence="6">
    <location>
        <begin position="12"/>
        <end position="30"/>
    </location>
</feature>
<feature type="transmembrane region" description="Helical" evidence="6">
    <location>
        <begin position="324"/>
        <end position="342"/>
    </location>
</feature>
<dbReference type="PROSITE" id="PS51257">
    <property type="entry name" value="PROKAR_LIPOPROTEIN"/>
    <property type="match status" value="1"/>
</dbReference>
<keyword evidence="5 6" id="KW-0472">Membrane</keyword>
<organism evidence="8 9">
    <name type="scientific">Clostridium chromiireducens</name>
    <dbReference type="NCBI Taxonomy" id="225345"/>
    <lineage>
        <taxon>Bacteria</taxon>
        <taxon>Bacillati</taxon>
        <taxon>Bacillota</taxon>
        <taxon>Clostridia</taxon>
        <taxon>Eubacteriales</taxon>
        <taxon>Clostridiaceae</taxon>
        <taxon>Clostridium</taxon>
    </lineage>
</organism>
<dbReference type="EMBL" id="MZGT01000019">
    <property type="protein sequence ID" value="OPJ63120.1"/>
    <property type="molecule type" value="Genomic_DNA"/>
</dbReference>
<feature type="transmembrane region" description="Helical" evidence="6">
    <location>
        <begin position="36"/>
        <end position="69"/>
    </location>
</feature>
<reference evidence="8 9" key="1">
    <citation type="submission" date="2017-03" db="EMBL/GenBank/DDBJ databases">
        <title>Genome sequence of Clostridium chromiireducens DSM 23318.</title>
        <authorList>
            <person name="Poehlein A."/>
            <person name="Daniel R."/>
        </authorList>
    </citation>
    <scope>NUCLEOTIDE SEQUENCE [LARGE SCALE GENOMIC DNA]</scope>
    <source>
        <strain evidence="8 9">DSM 23318</strain>
    </source>
</reference>
<accession>A0A1V4ITH8</accession>
<feature type="transmembrane region" description="Helical" evidence="6">
    <location>
        <begin position="354"/>
        <end position="376"/>
    </location>
</feature>
<keyword evidence="3 6" id="KW-0812">Transmembrane</keyword>
<comment type="subcellular location">
    <subcellularLocation>
        <location evidence="1">Cell membrane</location>
        <topology evidence="1">Multi-pass membrane protein</topology>
    </subcellularLocation>
</comment>
<comment type="caution">
    <text evidence="8">The sequence shown here is derived from an EMBL/GenBank/DDBJ whole genome shotgun (WGS) entry which is preliminary data.</text>
</comment>
<evidence type="ECO:0000256" key="6">
    <source>
        <dbReference type="SAM" id="Phobius"/>
    </source>
</evidence>
<evidence type="ECO:0000256" key="4">
    <source>
        <dbReference type="ARBA" id="ARBA00022989"/>
    </source>
</evidence>
<feature type="transmembrane region" description="Helical" evidence="6">
    <location>
        <begin position="232"/>
        <end position="251"/>
    </location>
</feature>
<keyword evidence="9" id="KW-1185">Reference proteome</keyword>
<feature type="transmembrane region" description="Helical" evidence="6">
    <location>
        <begin position="408"/>
        <end position="429"/>
    </location>
</feature>
<dbReference type="InterPro" id="IPR004477">
    <property type="entry name" value="ComEC_N"/>
</dbReference>
<evidence type="ECO:0000256" key="1">
    <source>
        <dbReference type="ARBA" id="ARBA00004651"/>
    </source>
</evidence>
<evidence type="ECO:0000256" key="3">
    <source>
        <dbReference type="ARBA" id="ARBA00022692"/>
    </source>
</evidence>
<dbReference type="PANTHER" id="PTHR30619">
    <property type="entry name" value="DNA INTERNALIZATION/COMPETENCE PROTEIN COMEC/REC2"/>
    <property type="match status" value="1"/>
</dbReference>
<dbReference type="Proteomes" id="UP000191056">
    <property type="component" value="Unassembled WGS sequence"/>
</dbReference>